<accession>G7YGC6</accession>
<protein>
    <submittedName>
        <fullName evidence="1">Uncharacterized protein</fullName>
    </submittedName>
</protein>
<gene>
    <name evidence="1" type="ORF">CLF_107217</name>
</gene>
<reference evidence="1" key="1">
    <citation type="journal article" date="2011" name="Genome Biol.">
        <title>The draft genome of the carcinogenic human liver fluke Clonorchis sinensis.</title>
        <authorList>
            <person name="Wang X."/>
            <person name="Chen W."/>
            <person name="Huang Y."/>
            <person name="Sun J."/>
            <person name="Men J."/>
            <person name="Liu H."/>
            <person name="Luo F."/>
            <person name="Guo L."/>
            <person name="Lv X."/>
            <person name="Deng C."/>
            <person name="Zhou C."/>
            <person name="Fan Y."/>
            <person name="Li X."/>
            <person name="Huang L."/>
            <person name="Hu Y."/>
            <person name="Liang C."/>
            <person name="Hu X."/>
            <person name="Xu J."/>
            <person name="Yu X."/>
        </authorList>
    </citation>
    <scope>NUCLEOTIDE SEQUENCE [LARGE SCALE GENOMIC DNA]</scope>
    <source>
        <strain evidence="1">Henan</strain>
    </source>
</reference>
<reference key="2">
    <citation type="submission" date="2011-10" db="EMBL/GenBank/DDBJ databases">
        <title>The genome and transcriptome sequence of Clonorchis sinensis provide insights into the carcinogenic liver fluke.</title>
        <authorList>
            <person name="Wang X."/>
            <person name="Huang Y."/>
            <person name="Chen W."/>
            <person name="Liu H."/>
            <person name="Guo L."/>
            <person name="Chen Y."/>
            <person name="Luo F."/>
            <person name="Zhou W."/>
            <person name="Sun J."/>
            <person name="Mao Q."/>
            <person name="Liang P."/>
            <person name="Zhou C."/>
            <person name="Tian Y."/>
            <person name="Men J."/>
            <person name="Lv X."/>
            <person name="Huang L."/>
            <person name="Zhou J."/>
            <person name="Hu Y."/>
            <person name="Li R."/>
            <person name="Zhang F."/>
            <person name="Lei H."/>
            <person name="Li X."/>
            <person name="Hu X."/>
            <person name="Liang C."/>
            <person name="Xu J."/>
            <person name="Wu Z."/>
            <person name="Yu X."/>
        </authorList>
    </citation>
    <scope>NUCLEOTIDE SEQUENCE</scope>
    <source>
        <strain>Henan</strain>
    </source>
</reference>
<dbReference type="Proteomes" id="UP000008909">
    <property type="component" value="Unassembled WGS sequence"/>
</dbReference>
<organism evidence="1 2">
    <name type="scientific">Clonorchis sinensis</name>
    <name type="common">Chinese liver fluke</name>
    <dbReference type="NCBI Taxonomy" id="79923"/>
    <lineage>
        <taxon>Eukaryota</taxon>
        <taxon>Metazoa</taxon>
        <taxon>Spiralia</taxon>
        <taxon>Lophotrochozoa</taxon>
        <taxon>Platyhelminthes</taxon>
        <taxon>Trematoda</taxon>
        <taxon>Digenea</taxon>
        <taxon>Opisthorchiida</taxon>
        <taxon>Opisthorchiata</taxon>
        <taxon>Opisthorchiidae</taxon>
        <taxon>Clonorchis</taxon>
    </lineage>
</organism>
<evidence type="ECO:0000313" key="2">
    <source>
        <dbReference type="Proteomes" id="UP000008909"/>
    </source>
</evidence>
<dbReference type="AlphaFoldDB" id="G7YGC6"/>
<name>G7YGC6_CLOSI</name>
<keyword evidence="2" id="KW-1185">Reference proteome</keyword>
<dbReference type="EMBL" id="DF143229">
    <property type="protein sequence ID" value="GAA52009.1"/>
    <property type="molecule type" value="Genomic_DNA"/>
</dbReference>
<sequence>MYDAHEYGATECHGSTVTPLRCPAAVGARWSNWLERRFTDRKVRGLNPTSASRLILSMPGQPGSIPALVQPSDGMAVVHGKGATAERFFSSCHATQRKYERWDTPRQAKLRCSGRVLTTDFRSVNLRSNHCHLAPATRNGISATTHHKQTKPWSYRRSNVRVSLAALRRKRKFRLSSKYPLIFDIRRSSRGSGNRF</sequence>
<evidence type="ECO:0000313" key="1">
    <source>
        <dbReference type="EMBL" id="GAA52009.1"/>
    </source>
</evidence>
<proteinExistence type="predicted"/>